<name>A0AAN7HF14_9PEZI</name>
<evidence type="ECO:0000313" key="2">
    <source>
        <dbReference type="Proteomes" id="UP001303760"/>
    </source>
</evidence>
<accession>A0AAN7HF14</accession>
<reference evidence="1" key="1">
    <citation type="journal article" date="2023" name="Mol. Phylogenet. Evol.">
        <title>Genome-scale phylogeny and comparative genomics of the fungal order Sordariales.</title>
        <authorList>
            <person name="Hensen N."/>
            <person name="Bonometti L."/>
            <person name="Westerberg I."/>
            <person name="Brannstrom I.O."/>
            <person name="Guillou S."/>
            <person name="Cros-Aarteil S."/>
            <person name="Calhoun S."/>
            <person name="Haridas S."/>
            <person name="Kuo A."/>
            <person name="Mondo S."/>
            <person name="Pangilinan J."/>
            <person name="Riley R."/>
            <person name="LaButti K."/>
            <person name="Andreopoulos B."/>
            <person name="Lipzen A."/>
            <person name="Chen C."/>
            <person name="Yan M."/>
            <person name="Daum C."/>
            <person name="Ng V."/>
            <person name="Clum A."/>
            <person name="Steindorff A."/>
            <person name="Ohm R.A."/>
            <person name="Martin F."/>
            <person name="Silar P."/>
            <person name="Natvig D.O."/>
            <person name="Lalanne C."/>
            <person name="Gautier V."/>
            <person name="Ament-Velasquez S.L."/>
            <person name="Kruys A."/>
            <person name="Hutchinson M.I."/>
            <person name="Powell A.J."/>
            <person name="Barry K."/>
            <person name="Miller A.N."/>
            <person name="Grigoriev I.V."/>
            <person name="Debuchy R."/>
            <person name="Gladieux P."/>
            <person name="Hiltunen Thoren M."/>
            <person name="Johannesson H."/>
        </authorList>
    </citation>
    <scope>NUCLEOTIDE SEQUENCE</scope>
    <source>
        <strain evidence="1">CBS 532.94</strain>
    </source>
</reference>
<keyword evidence="2" id="KW-1185">Reference proteome</keyword>
<dbReference type="EMBL" id="MU860125">
    <property type="protein sequence ID" value="KAK4237724.1"/>
    <property type="molecule type" value="Genomic_DNA"/>
</dbReference>
<proteinExistence type="predicted"/>
<dbReference type="AlphaFoldDB" id="A0AAN7HF14"/>
<evidence type="ECO:0000313" key="1">
    <source>
        <dbReference type="EMBL" id="KAK4237724.1"/>
    </source>
</evidence>
<sequence length="68" mass="8415">MCLWEEFIYAECQHPVLKRMAYSCDIYSRYVYGECRFDNRRDRNKVSKVFYIDGYCPKCQELYQYVNL</sequence>
<protein>
    <submittedName>
        <fullName evidence="1">Uncharacterized protein</fullName>
    </submittedName>
</protein>
<organism evidence="1 2">
    <name type="scientific">Achaetomium macrosporum</name>
    <dbReference type="NCBI Taxonomy" id="79813"/>
    <lineage>
        <taxon>Eukaryota</taxon>
        <taxon>Fungi</taxon>
        <taxon>Dikarya</taxon>
        <taxon>Ascomycota</taxon>
        <taxon>Pezizomycotina</taxon>
        <taxon>Sordariomycetes</taxon>
        <taxon>Sordariomycetidae</taxon>
        <taxon>Sordariales</taxon>
        <taxon>Chaetomiaceae</taxon>
        <taxon>Achaetomium</taxon>
    </lineage>
</organism>
<dbReference type="Proteomes" id="UP001303760">
    <property type="component" value="Unassembled WGS sequence"/>
</dbReference>
<reference evidence="1" key="2">
    <citation type="submission" date="2023-05" db="EMBL/GenBank/DDBJ databases">
        <authorList>
            <consortium name="Lawrence Berkeley National Laboratory"/>
            <person name="Steindorff A."/>
            <person name="Hensen N."/>
            <person name="Bonometti L."/>
            <person name="Westerberg I."/>
            <person name="Brannstrom I.O."/>
            <person name="Guillou S."/>
            <person name="Cros-Aarteil S."/>
            <person name="Calhoun S."/>
            <person name="Haridas S."/>
            <person name="Kuo A."/>
            <person name="Mondo S."/>
            <person name="Pangilinan J."/>
            <person name="Riley R."/>
            <person name="Labutti K."/>
            <person name="Andreopoulos B."/>
            <person name="Lipzen A."/>
            <person name="Chen C."/>
            <person name="Yanf M."/>
            <person name="Daum C."/>
            <person name="Ng V."/>
            <person name="Clum A."/>
            <person name="Ohm R."/>
            <person name="Martin F."/>
            <person name="Silar P."/>
            <person name="Natvig D."/>
            <person name="Lalanne C."/>
            <person name="Gautier V."/>
            <person name="Ament-Velasquez S.L."/>
            <person name="Kruys A."/>
            <person name="Hutchinson M.I."/>
            <person name="Powell A.J."/>
            <person name="Barry K."/>
            <person name="Miller A.N."/>
            <person name="Grigoriev I.V."/>
            <person name="Debuchy R."/>
            <person name="Gladieux P."/>
            <person name="Thoren M.H."/>
            <person name="Johannesson H."/>
        </authorList>
    </citation>
    <scope>NUCLEOTIDE SEQUENCE</scope>
    <source>
        <strain evidence="1">CBS 532.94</strain>
    </source>
</reference>
<gene>
    <name evidence="1" type="ORF">C8A03DRAFT_15757</name>
</gene>
<comment type="caution">
    <text evidence="1">The sequence shown here is derived from an EMBL/GenBank/DDBJ whole genome shotgun (WGS) entry which is preliminary data.</text>
</comment>